<reference evidence="4 5" key="1">
    <citation type="submission" date="2017-01" db="EMBL/GenBank/DDBJ databases">
        <authorList>
            <person name="Erauso G."/>
        </authorList>
    </citation>
    <scope>NUCLEOTIDE SEQUENCE [LARGE SCALE GENOMIC DNA]</scope>
    <source>
        <strain evidence="4">MESINF1</strain>
    </source>
</reference>
<keyword evidence="1" id="KW-0808">Transferase</keyword>
<dbReference type="KEGG" id="minf:MESINF_1227"/>
<dbReference type="PROSITE" id="PS00584">
    <property type="entry name" value="PFKB_KINASES_2"/>
    <property type="match status" value="1"/>
</dbReference>
<dbReference type="EMBL" id="LS974202">
    <property type="protein sequence ID" value="SSC12671.1"/>
    <property type="molecule type" value="Genomic_DNA"/>
</dbReference>
<accession>A0A7Z7LEK8</accession>
<dbReference type="Gene3D" id="3.40.1190.20">
    <property type="match status" value="1"/>
</dbReference>
<evidence type="ECO:0000259" key="3">
    <source>
        <dbReference type="Pfam" id="PF00294"/>
    </source>
</evidence>
<proteinExistence type="predicted"/>
<dbReference type="Pfam" id="PF00294">
    <property type="entry name" value="PfkB"/>
    <property type="match status" value="1"/>
</dbReference>
<dbReference type="Proteomes" id="UP000250796">
    <property type="component" value="Chromosome MESINF"/>
</dbReference>
<evidence type="ECO:0000256" key="2">
    <source>
        <dbReference type="ARBA" id="ARBA00022777"/>
    </source>
</evidence>
<dbReference type="RefSeq" id="WP_169698943.1">
    <property type="nucleotide sequence ID" value="NZ_LS974202.1"/>
</dbReference>
<keyword evidence="2 4" id="KW-0418">Kinase</keyword>
<protein>
    <submittedName>
        <fullName evidence="4">Sugar kinase, ribokinase</fullName>
    </submittedName>
</protein>
<name>A0A7Z7LEK8_9BACT</name>
<gene>
    <name evidence="4" type="ORF">MESINF_1227</name>
</gene>
<evidence type="ECO:0000256" key="1">
    <source>
        <dbReference type="ARBA" id="ARBA00022679"/>
    </source>
</evidence>
<organism evidence="4 5">
    <name type="scientific">Mesotoga infera</name>
    <dbReference type="NCBI Taxonomy" id="1236046"/>
    <lineage>
        <taxon>Bacteria</taxon>
        <taxon>Thermotogati</taxon>
        <taxon>Thermotogota</taxon>
        <taxon>Thermotogae</taxon>
        <taxon>Kosmotogales</taxon>
        <taxon>Kosmotogaceae</taxon>
        <taxon>Mesotoga</taxon>
    </lineage>
</organism>
<dbReference type="PANTHER" id="PTHR10584">
    <property type="entry name" value="SUGAR KINASE"/>
    <property type="match status" value="1"/>
</dbReference>
<dbReference type="AlphaFoldDB" id="A0A7Z7LEK8"/>
<dbReference type="InterPro" id="IPR029056">
    <property type="entry name" value="Ribokinase-like"/>
</dbReference>
<dbReference type="GO" id="GO:0016301">
    <property type="term" value="F:kinase activity"/>
    <property type="evidence" value="ECO:0007669"/>
    <property type="project" value="UniProtKB-KW"/>
</dbReference>
<keyword evidence="5" id="KW-1185">Reference proteome</keyword>
<evidence type="ECO:0000313" key="5">
    <source>
        <dbReference type="Proteomes" id="UP000250796"/>
    </source>
</evidence>
<dbReference type="PANTHER" id="PTHR10584:SF166">
    <property type="entry name" value="RIBOKINASE"/>
    <property type="match status" value="1"/>
</dbReference>
<evidence type="ECO:0000313" key="4">
    <source>
        <dbReference type="EMBL" id="SSC12671.1"/>
    </source>
</evidence>
<sequence>MAFDVAVIGAIGIDTNVYLYTDEVDFSVEANFSQNLDYIGQAGGYSCRGFKKLGYNVAFVGYVGDDYSGRYIRESLEKDGIDTYFGIDPEGTKRSVNIMYGDGRRKNFYDGKGSMQLRPDLLAIGEYLAGTRLVHINIVNWTRYLLPLFKKENTLVSVDIQDVVSADDPYRQDYIKAADVLFFSAVNFPDPAPLIERFMEIRSDRIVICGMGKRGCALGTKTGISYYRAVELEEPVIDTNGAGDSLAVGFLSSHFLQGFSLEESILRGQIAARYCCSRKATSSDLITRELLDRYYIEKRKLE</sequence>
<dbReference type="InterPro" id="IPR011611">
    <property type="entry name" value="PfkB_dom"/>
</dbReference>
<feature type="domain" description="Carbohydrate kinase PfkB" evidence="3">
    <location>
        <begin position="38"/>
        <end position="285"/>
    </location>
</feature>
<dbReference type="InterPro" id="IPR002173">
    <property type="entry name" value="Carboh/pur_kinase_PfkB_CS"/>
</dbReference>
<dbReference type="SUPFAM" id="SSF53613">
    <property type="entry name" value="Ribokinase-like"/>
    <property type="match status" value="1"/>
</dbReference>